<dbReference type="GO" id="GO:0000049">
    <property type="term" value="F:tRNA binding"/>
    <property type="evidence" value="ECO:0007669"/>
    <property type="project" value="InterPro"/>
</dbReference>
<dbReference type="AlphaFoldDB" id="H2C6K4"/>
<dbReference type="STRING" id="671065.MetMK1DRAFT_00021870"/>
<dbReference type="GO" id="GO:0008270">
    <property type="term" value="F:zinc ion binding"/>
    <property type="evidence" value="ECO:0007669"/>
    <property type="project" value="UniProtKB-UniRule"/>
</dbReference>
<dbReference type="GO" id="GO:0005737">
    <property type="term" value="C:cytoplasm"/>
    <property type="evidence" value="ECO:0007669"/>
    <property type="project" value="UniProtKB-SubCell"/>
</dbReference>
<comment type="catalytic activity">
    <reaction evidence="6 7">
        <text>tRNA(Ile) + L-isoleucine + ATP = L-isoleucyl-tRNA(Ile) + AMP + diphosphate</text>
        <dbReference type="Rhea" id="RHEA:11060"/>
        <dbReference type="Rhea" id="RHEA-COMP:9666"/>
        <dbReference type="Rhea" id="RHEA-COMP:9695"/>
        <dbReference type="ChEBI" id="CHEBI:30616"/>
        <dbReference type="ChEBI" id="CHEBI:33019"/>
        <dbReference type="ChEBI" id="CHEBI:58045"/>
        <dbReference type="ChEBI" id="CHEBI:78442"/>
        <dbReference type="ChEBI" id="CHEBI:78528"/>
        <dbReference type="ChEBI" id="CHEBI:456215"/>
        <dbReference type="EC" id="6.1.1.5"/>
    </reaction>
</comment>
<dbReference type="InterPro" id="IPR013155">
    <property type="entry name" value="M/V/L/I-tRNA-synth_anticd-bd"/>
</dbReference>
<evidence type="ECO:0000256" key="4">
    <source>
        <dbReference type="ARBA" id="ARBA00022917"/>
    </source>
</evidence>
<comment type="similarity">
    <text evidence="7">Belongs to the class-I aminoacyl-tRNA synthetase family. IleS type 2 subfamily.</text>
</comment>
<evidence type="ECO:0000256" key="2">
    <source>
        <dbReference type="ARBA" id="ARBA00022741"/>
    </source>
</evidence>
<dbReference type="GO" id="GO:0006428">
    <property type="term" value="P:isoleucyl-tRNA aminoacylation"/>
    <property type="evidence" value="ECO:0007669"/>
    <property type="project" value="UniProtKB-UniRule"/>
</dbReference>
<comment type="subcellular location">
    <subcellularLocation>
        <location evidence="7">Cytoplasm</location>
    </subcellularLocation>
</comment>
<keyword evidence="7" id="KW-0963">Cytoplasm</keyword>
<dbReference type="Proteomes" id="UP000003980">
    <property type="component" value="Unassembled WGS sequence"/>
</dbReference>
<evidence type="ECO:0000256" key="6">
    <source>
        <dbReference type="ARBA" id="ARBA00048359"/>
    </source>
</evidence>
<dbReference type="Gene3D" id="1.10.730.10">
    <property type="entry name" value="Isoleucyl-tRNA Synthetase, Domain 1"/>
    <property type="match status" value="1"/>
</dbReference>
<name>H2C6K4_9CREN</name>
<keyword evidence="5 7" id="KW-0030">Aminoacyl-tRNA synthetase</keyword>
<proteinExistence type="inferred from homology"/>
<evidence type="ECO:0000259" key="9">
    <source>
        <dbReference type="Pfam" id="PF08264"/>
    </source>
</evidence>
<comment type="caution">
    <text evidence="7">Lacks conserved residue(s) required for the propagation of feature annotation.</text>
</comment>
<dbReference type="PANTHER" id="PTHR42780">
    <property type="entry name" value="SOLEUCYL-TRNA SYNTHETASE"/>
    <property type="match status" value="1"/>
</dbReference>
<dbReference type="HOGENOM" id="CLU_001493_1_1_2"/>
<dbReference type="Pfam" id="PF08264">
    <property type="entry name" value="Anticodon_1"/>
    <property type="match status" value="1"/>
</dbReference>
<keyword evidence="1 7" id="KW-0436">Ligase</keyword>
<evidence type="ECO:0000256" key="5">
    <source>
        <dbReference type="ARBA" id="ARBA00023146"/>
    </source>
</evidence>
<evidence type="ECO:0000256" key="3">
    <source>
        <dbReference type="ARBA" id="ARBA00022840"/>
    </source>
</evidence>
<dbReference type="CDD" id="cd07961">
    <property type="entry name" value="Anticodon_Ia_Ile_ABEc"/>
    <property type="match status" value="1"/>
</dbReference>
<comment type="function">
    <text evidence="7">Catalyzes the attachment of isoleucine to tRNA(Ile). As IleRS can inadvertently accommodate and process structurally similar amino acids such as valine, to avoid such errors it has two additional distinct tRNA(Ile)-dependent editing activities. One activity is designated as 'pretransfer' editing and involves the hydrolysis of activated Val-AMP. The other activity is designated 'posttransfer' editing and involves deacylation of mischarged Val-tRNA(Ile).</text>
</comment>
<dbReference type="Pfam" id="PF00133">
    <property type="entry name" value="tRNA-synt_1"/>
    <property type="match status" value="1"/>
</dbReference>
<comment type="subunit">
    <text evidence="7">Monomer.</text>
</comment>
<dbReference type="PRINTS" id="PR00984">
    <property type="entry name" value="TRNASYNTHILE"/>
</dbReference>
<dbReference type="PROSITE" id="PS00178">
    <property type="entry name" value="AA_TRNA_LIGASE_I"/>
    <property type="match status" value="1"/>
</dbReference>
<dbReference type="GO" id="GO:0004822">
    <property type="term" value="F:isoleucine-tRNA ligase activity"/>
    <property type="evidence" value="ECO:0007669"/>
    <property type="project" value="UniProtKB-UniRule"/>
</dbReference>
<comment type="cofactor">
    <cofactor evidence="7">
        <name>Zn(2+)</name>
        <dbReference type="ChEBI" id="CHEBI:29105"/>
    </cofactor>
</comment>
<sequence>MESSSVVKALESKFDPREVEKEVIRFWDENKIYTKLKENNSKMSKKFLFIDGPPYPSAPVPHIGTIWNKVIKDCILRFKRLEGYKVNDQPGYDTHGLPIEVAVEKRLGITRKQEIYQIGVEKFVNACKDFALTNLSSMTQNFRNVGIFMDWENPYLTLDSNYISNSWAVIKRAHERGLLEKGVQVLHWCPRCETTLSDYEVSEYKELEDPSIYVKFKLRGEDRKYLVIWTTTPWTLPSNVFVMINKDYEYAEVEANGEVYVIARARVEEVMKEARIQKYSIKRTFKGDELLGVEYEHPLKDLVEVQRDLDRYHVVVDAGQNVTLQEGTGLVHSAPGHGDVDFEVGKSLNFPLVMFVNDRGEFTEQAGKYKGLYVRDASEKIIEDLRARNALLASSKIVHRYPICWRCKSPLILRAIEQWFVKVSVLKSDLLNEIEKVNWVPSWGKTRIGNMVREIRDWVISRQRFWGNPLPIWICDRGHVTVVGSVKELKEIALTEIPKELHKPWIDSVTVKCSVCGLPARRIPDVADVWFDSGVAFFASLGEDWQKKWQEWGPVDLVLEGHDQLRGWFFSLLRSGVILEGKSPYSAVLVHGFMLDEQGREMHKSLGNYVEPSVVIEKFGRDTLRLMLLRNTTWEDMRFSWRNLELNLRDLQIAWNVFLFTSLYMNLDEFRPSSLTLEKAIENARVEDLWLLSRFYSMEQRVIEAMKDFKVHELANELVNFIVDDVSRFYLRLARKRAWQEGSSLDKTVLYTVLYHVLKSWLIMASAVIPHFAEKVYQNFVVDGKRQSVSMEDLPRLRTDLIDPDLEKLVSLAKEIAEAGLNARAKANIKLRWPILTAHLFIGNGEVRERLTRVTELLKSLLNVKEVKFYGMSEFEKFSELKVQPNRGAIGRDFKRLSPKVLRYIEENKDLVAKDVLKHGKHMTSIDGEDIILTGDHVNVSEEVKGEYVSSAFSSGILVMLRQVTPEEEEEGIMRDIIRRIQYMRKIMNLNVTDYVIVNILPPDDRRGVIEKYKEYIMSETRAKELSIGEGGDLVNSWDIEGENYVIGVRKAT</sequence>
<dbReference type="GO" id="GO:0002161">
    <property type="term" value="F:aminoacyl-tRNA deacylase activity"/>
    <property type="evidence" value="ECO:0007669"/>
    <property type="project" value="InterPro"/>
</dbReference>
<dbReference type="InterPro" id="IPR033709">
    <property type="entry name" value="Anticodon_Ile_ABEc"/>
</dbReference>
<organism evidence="10 11">
    <name type="scientific">Metallosphaera yellowstonensis MK1</name>
    <dbReference type="NCBI Taxonomy" id="671065"/>
    <lineage>
        <taxon>Archaea</taxon>
        <taxon>Thermoproteota</taxon>
        <taxon>Thermoprotei</taxon>
        <taxon>Sulfolobales</taxon>
        <taxon>Sulfolobaceae</taxon>
        <taxon>Metallosphaera</taxon>
    </lineage>
</organism>
<dbReference type="CDD" id="cd00818">
    <property type="entry name" value="IleRS_core"/>
    <property type="match status" value="1"/>
</dbReference>
<dbReference type="InterPro" id="IPR002300">
    <property type="entry name" value="aa-tRNA-synth_Ia"/>
</dbReference>
<dbReference type="InterPro" id="IPR009008">
    <property type="entry name" value="Val/Leu/Ile-tRNA-synth_edit"/>
</dbReference>
<dbReference type="Pfam" id="PF19302">
    <property type="entry name" value="DUF5915"/>
    <property type="match status" value="1"/>
</dbReference>
<accession>H2C6K4</accession>
<dbReference type="InterPro" id="IPR009080">
    <property type="entry name" value="tRNAsynth_Ia_anticodon-bd"/>
</dbReference>
<evidence type="ECO:0000256" key="1">
    <source>
        <dbReference type="ARBA" id="ARBA00022598"/>
    </source>
</evidence>
<feature type="domain" description="Methionyl/Valyl/Leucyl/Isoleucyl-tRNA synthetase anticodon-binding" evidence="9">
    <location>
        <begin position="688"/>
        <end position="834"/>
    </location>
</feature>
<dbReference type="OrthoDB" id="30823at2157"/>
<keyword evidence="2 7" id="KW-0547">Nucleotide-binding</keyword>
<evidence type="ECO:0000313" key="10">
    <source>
        <dbReference type="EMBL" id="EHP69431.1"/>
    </source>
</evidence>
<gene>
    <name evidence="7" type="primary">ileS</name>
    <name evidence="10" type="ORF">MetMK1DRAFT_00021870</name>
</gene>
<evidence type="ECO:0000313" key="11">
    <source>
        <dbReference type="Proteomes" id="UP000003980"/>
    </source>
</evidence>
<keyword evidence="7" id="KW-0862">Zinc</keyword>
<reference evidence="10 11" key="1">
    <citation type="submission" date="2012-01" db="EMBL/GenBank/DDBJ databases">
        <title>Improved High-Quality Draft sequence of Metallosphaera yellowstonensis MK1.</title>
        <authorList>
            <consortium name="US DOE Joint Genome Institute"/>
            <person name="Lucas S."/>
            <person name="Han J."/>
            <person name="Cheng J.-F."/>
            <person name="Goodwin L."/>
            <person name="Pitluck S."/>
            <person name="Peters L."/>
            <person name="Teshima H."/>
            <person name="Detter J.C."/>
            <person name="Han C."/>
            <person name="Tapia R."/>
            <person name="Land M."/>
            <person name="Hauser L."/>
            <person name="Kyrpides N."/>
            <person name="Kozubal M."/>
            <person name="Macur R.E."/>
            <person name="Jay Z."/>
            <person name="Inskeep W."/>
            <person name="Woyke T."/>
        </authorList>
    </citation>
    <scope>NUCLEOTIDE SEQUENCE [LARGE SCALE GENOMIC DNA]</scope>
    <source>
        <strain evidence="10 11">MK1</strain>
    </source>
</reference>
<evidence type="ECO:0000256" key="7">
    <source>
        <dbReference type="HAMAP-Rule" id="MF_02003"/>
    </source>
</evidence>
<dbReference type="InterPro" id="IPR002301">
    <property type="entry name" value="Ile-tRNA-ligase"/>
</dbReference>
<dbReference type="EMBL" id="JH597768">
    <property type="protein sequence ID" value="EHP69431.1"/>
    <property type="molecule type" value="Genomic_DNA"/>
</dbReference>
<dbReference type="InterPro" id="IPR023586">
    <property type="entry name" value="Ile-tRNA-ligase_type2"/>
</dbReference>
<feature type="short sequence motif" description="'KMSKS' region" evidence="7">
    <location>
        <begin position="601"/>
        <end position="605"/>
    </location>
</feature>
<evidence type="ECO:0000259" key="8">
    <source>
        <dbReference type="Pfam" id="PF00133"/>
    </source>
</evidence>
<dbReference type="eggNOG" id="arCOG00807">
    <property type="taxonomic scope" value="Archaea"/>
</dbReference>
<dbReference type="Gene3D" id="3.40.50.620">
    <property type="entry name" value="HUPs"/>
    <property type="match status" value="2"/>
</dbReference>
<dbReference type="RefSeq" id="WP_009073483.1">
    <property type="nucleotide sequence ID" value="NZ_JH597768.1"/>
</dbReference>
<feature type="domain" description="Aminoacyl-tRNA synthetase class Ia" evidence="8">
    <location>
        <begin position="23"/>
        <end position="639"/>
    </location>
</feature>
<keyword evidence="3 7" id="KW-0067">ATP-binding</keyword>
<dbReference type="SUPFAM" id="SSF50677">
    <property type="entry name" value="ValRS/IleRS/LeuRS editing domain"/>
    <property type="match status" value="1"/>
</dbReference>
<dbReference type="PANTHER" id="PTHR42780:SF1">
    <property type="entry name" value="ISOLEUCINE--TRNA LIGASE, CYTOPLASMIC"/>
    <property type="match status" value="1"/>
</dbReference>
<dbReference type="GO" id="GO:0005524">
    <property type="term" value="F:ATP binding"/>
    <property type="evidence" value="ECO:0007669"/>
    <property type="project" value="UniProtKB-UniRule"/>
</dbReference>
<keyword evidence="4 7" id="KW-0648">Protein biosynthesis</keyword>
<dbReference type="EC" id="6.1.1.5" evidence="7"/>
<feature type="binding site" evidence="7">
    <location>
        <position position="604"/>
    </location>
    <ligand>
        <name>ATP</name>
        <dbReference type="ChEBI" id="CHEBI:30616"/>
    </ligand>
</feature>
<dbReference type="SUPFAM" id="SSF52374">
    <property type="entry name" value="Nucleotidylyl transferase"/>
    <property type="match status" value="1"/>
</dbReference>
<dbReference type="NCBIfam" id="TIGR00392">
    <property type="entry name" value="ileS"/>
    <property type="match status" value="1"/>
</dbReference>
<dbReference type="InterPro" id="IPR014729">
    <property type="entry name" value="Rossmann-like_a/b/a_fold"/>
</dbReference>
<protein>
    <recommendedName>
        <fullName evidence="7">Isoleucine--tRNA ligase</fullName>
        <ecNumber evidence="7">6.1.1.5</ecNumber>
    </recommendedName>
    <alternativeName>
        <fullName evidence="7">Isoleucyl-tRNA synthetase</fullName>
        <shortName evidence="7">IleRS</shortName>
    </alternativeName>
</protein>
<keyword evidence="11" id="KW-1185">Reference proteome</keyword>
<comment type="domain">
    <text evidence="7">IleRS has two distinct active sites: one for aminoacylation and one for editing. The misactivated valine is translocated from the active site to the editing site, which sterically excludes the correctly activated isoleucine. The single editing site contains two valyl binding pockets, one specific for each substrate (Val-AMP or Val-tRNA(Ile)).</text>
</comment>
<keyword evidence="7" id="KW-0479">Metal-binding</keyword>
<dbReference type="HAMAP" id="MF_02003">
    <property type="entry name" value="Ile_tRNA_synth_type2"/>
    <property type="match status" value="1"/>
</dbReference>
<dbReference type="SUPFAM" id="SSF47323">
    <property type="entry name" value="Anticodon-binding domain of a subclass of class I aminoacyl-tRNA synthetases"/>
    <property type="match status" value="2"/>
</dbReference>
<dbReference type="InterPro" id="IPR001412">
    <property type="entry name" value="aa-tRNA-synth_I_CS"/>
</dbReference>